<dbReference type="InterPro" id="IPR027417">
    <property type="entry name" value="P-loop_NTPase"/>
</dbReference>
<dbReference type="FunCoup" id="B2A1K8">
    <property type="interactions" value="66"/>
</dbReference>
<dbReference type="Gene3D" id="1.10.10.60">
    <property type="entry name" value="Homeodomain-like"/>
    <property type="match status" value="1"/>
</dbReference>
<dbReference type="Pfam" id="PF08448">
    <property type="entry name" value="PAS_4"/>
    <property type="match status" value="1"/>
</dbReference>
<keyword evidence="1" id="KW-0547">Nucleotide-binding</keyword>
<feature type="domain" description="PAS" evidence="7">
    <location>
        <begin position="4"/>
        <end position="52"/>
    </location>
</feature>
<dbReference type="NCBIfam" id="TIGR00229">
    <property type="entry name" value="sensory_box"/>
    <property type="match status" value="1"/>
</dbReference>
<dbReference type="InterPro" id="IPR025662">
    <property type="entry name" value="Sigma_54_int_dom_ATP-bd_1"/>
</dbReference>
<evidence type="ECO:0000256" key="2">
    <source>
        <dbReference type="ARBA" id="ARBA00022840"/>
    </source>
</evidence>
<name>B2A1K8_NATTJ</name>
<dbReference type="InterPro" id="IPR058031">
    <property type="entry name" value="AAA_lid_NorR"/>
</dbReference>
<dbReference type="InParanoid" id="B2A1K8"/>
<dbReference type="CDD" id="cd00009">
    <property type="entry name" value="AAA"/>
    <property type="match status" value="1"/>
</dbReference>
<dbReference type="InterPro" id="IPR002197">
    <property type="entry name" value="HTH_Fis"/>
</dbReference>
<keyword evidence="9" id="KW-1185">Reference proteome</keyword>
<proteinExistence type="predicted"/>
<dbReference type="PANTHER" id="PTHR32071">
    <property type="entry name" value="TRANSCRIPTIONAL REGULATORY PROTEIN"/>
    <property type="match status" value="1"/>
</dbReference>
<sequence length="477" mass="54217">MKAPDVLYKDVLDALDEGVHVVDANGQTIFYNRQMGQLEGMEQEQVIGKPLLEVFPCLNSETSTLLKVLETGLPIKNRVQTYLTITGTQVTTVNSSYPIKINDNIVAACEIAKDITELKNMSEEIIELKQKMISEGTEDLDEEDDEQTAIVGKSRVIRQVLDYTRKIANTPSNVLIYGETGTGKEMFAREIHQKSHRKSNPFIAQNCAALPSELVEGILFGTVKGGFTGAVNRPGLFQQAHKGTLLLDEIHTLPLHLQAKLLRVLEEKKVRPVGGKEEQDVDVRVITTMNTDPIKAMEEETLRPDLYYRISVINLFLPPLRDRKEDILPLIDYFLQKFQKEFNKEIKGMDQNLLEKLQNYYWPGNVRELEHSIEAAMNVIESGERMTVEHLPPLMKQNIFEIDQDWHDDTTINEQELIDFEEGETLPNKMASFERKAIEGQLKKYNGNISQAANSLGISRQALQYKIKKYRLADIAN</sequence>
<evidence type="ECO:0000313" key="9">
    <source>
        <dbReference type="Proteomes" id="UP000001683"/>
    </source>
</evidence>
<evidence type="ECO:0000256" key="5">
    <source>
        <dbReference type="ARBA" id="ARBA00023163"/>
    </source>
</evidence>
<dbReference type="FunFam" id="3.40.50.300:FF:000006">
    <property type="entry name" value="DNA-binding transcriptional regulator NtrC"/>
    <property type="match status" value="1"/>
</dbReference>
<dbReference type="SMART" id="SM00382">
    <property type="entry name" value="AAA"/>
    <property type="match status" value="1"/>
</dbReference>
<dbReference type="Gene3D" id="1.10.8.60">
    <property type="match status" value="1"/>
</dbReference>
<evidence type="ECO:0000259" key="6">
    <source>
        <dbReference type="PROSITE" id="PS50045"/>
    </source>
</evidence>
<dbReference type="GO" id="GO:0006355">
    <property type="term" value="P:regulation of DNA-templated transcription"/>
    <property type="evidence" value="ECO:0007669"/>
    <property type="project" value="InterPro"/>
</dbReference>
<dbReference type="GO" id="GO:0043565">
    <property type="term" value="F:sequence-specific DNA binding"/>
    <property type="evidence" value="ECO:0007669"/>
    <property type="project" value="InterPro"/>
</dbReference>
<dbReference type="PROSITE" id="PS50112">
    <property type="entry name" value="PAS"/>
    <property type="match status" value="1"/>
</dbReference>
<keyword evidence="3" id="KW-0805">Transcription regulation</keyword>
<dbReference type="SUPFAM" id="SSF46689">
    <property type="entry name" value="Homeodomain-like"/>
    <property type="match status" value="1"/>
</dbReference>
<dbReference type="InterPro" id="IPR003593">
    <property type="entry name" value="AAA+_ATPase"/>
</dbReference>
<dbReference type="InterPro" id="IPR025944">
    <property type="entry name" value="Sigma_54_int_dom_CS"/>
</dbReference>
<dbReference type="InterPro" id="IPR013656">
    <property type="entry name" value="PAS_4"/>
</dbReference>
<accession>B2A1K8</accession>
<keyword evidence="2" id="KW-0067">ATP-binding</keyword>
<dbReference type="Pfam" id="PF02954">
    <property type="entry name" value="HTH_8"/>
    <property type="match status" value="1"/>
</dbReference>
<dbReference type="InterPro" id="IPR009057">
    <property type="entry name" value="Homeodomain-like_sf"/>
</dbReference>
<dbReference type="PROSITE" id="PS00688">
    <property type="entry name" value="SIGMA54_INTERACT_3"/>
    <property type="match status" value="1"/>
</dbReference>
<dbReference type="SMART" id="SM00091">
    <property type="entry name" value="PAS"/>
    <property type="match status" value="1"/>
</dbReference>
<dbReference type="Gene3D" id="3.30.450.20">
    <property type="entry name" value="PAS domain"/>
    <property type="match status" value="1"/>
</dbReference>
<dbReference type="EMBL" id="CP001034">
    <property type="protein sequence ID" value="ACB84748.1"/>
    <property type="molecule type" value="Genomic_DNA"/>
</dbReference>
<dbReference type="InterPro" id="IPR000014">
    <property type="entry name" value="PAS"/>
</dbReference>
<dbReference type="GO" id="GO:0005524">
    <property type="term" value="F:ATP binding"/>
    <property type="evidence" value="ECO:0007669"/>
    <property type="project" value="UniProtKB-KW"/>
</dbReference>
<dbReference type="Gene3D" id="3.40.50.300">
    <property type="entry name" value="P-loop containing nucleotide triphosphate hydrolases"/>
    <property type="match status" value="1"/>
</dbReference>
<reference evidence="8 9" key="2">
    <citation type="journal article" date="2011" name="J. Bacteriol.">
        <title>Complete genome sequence of the anaerobic, halophilic alkalithermophile Natranaerobius thermophilus JW/NM-WN-LF.</title>
        <authorList>
            <person name="Zhao B."/>
            <person name="Mesbah N.M."/>
            <person name="Dalin E."/>
            <person name="Goodwin L."/>
            <person name="Nolan M."/>
            <person name="Pitluck S."/>
            <person name="Chertkov O."/>
            <person name="Brettin T.S."/>
            <person name="Han J."/>
            <person name="Larimer F.W."/>
            <person name="Land M.L."/>
            <person name="Hauser L."/>
            <person name="Kyrpides N."/>
            <person name="Wiegel J."/>
        </authorList>
    </citation>
    <scope>NUCLEOTIDE SEQUENCE [LARGE SCALE GENOMIC DNA]</scope>
    <source>
        <strain evidence="9">ATCC BAA-1301 / DSM 18059 / JW/NM-WN-LF</strain>
    </source>
</reference>
<evidence type="ECO:0000256" key="4">
    <source>
        <dbReference type="ARBA" id="ARBA00023125"/>
    </source>
</evidence>
<dbReference type="PANTHER" id="PTHR32071:SF74">
    <property type="entry name" value="TRANSCRIPTIONAL ACTIVATOR ROCR"/>
    <property type="match status" value="1"/>
</dbReference>
<evidence type="ECO:0000256" key="1">
    <source>
        <dbReference type="ARBA" id="ARBA00022741"/>
    </source>
</evidence>
<reference evidence="8 9" key="1">
    <citation type="submission" date="2008-04" db="EMBL/GenBank/DDBJ databases">
        <title>Complete sequence of chromosome of Natranaerobius thermophilus JW/NM-WN-LF.</title>
        <authorList>
            <consortium name="US DOE Joint Genome Institute"/>
            <person name="Copeland A."/>
            <person name="Lucas S."/>
            <person name="Lapidus A."/>
            <person name="Glavina del Rio T."/>
            <person name="Dalin E."/>
            <person name="Tice H."/>
            <person name="Bruce D."/>
            <person name="Goodwin L."/>
            <person name="Pitluck S."/>
            <person name="Chertkov O."/>
            <person name="Brettin T."/>
            <person name="Detter J.C."/>
            <person name="Han C."/>
            <person name="Kuske C.R."/>
            <person name="Schmutz J."/>
            <person name="Larimer F."/>
            <person name="Land M."/>
            <person name="Hauser L."/>
            <person name="Kyrpides N."/>
            <person name="Lykidis A."/>
            <person name="Mesbah N.M."/>
            <person name="Wiegel J."/>
        </authorList>
    </citation>
    <scope>NUCLEOTIDE SEQUENCE [LARGE SCALE GENOMIC DNA]</scope>
    <source>
        <strain evidence="9">ATCC BAA-1301 / DSM 18059 / JW/NM-WN-LF</strain>
    </source>
</reference>
<dbReference type="PRINTS" id="PR01590">
    <property type="entry name" value="HTHFIS"/>
</dbReference>
<dbReference type="Proteomes" id="UP000001683">
    <property type="component" value="Chromosome"/>
</dbReference>
<protein>
    <submittedName>
        <fullName evidence="8">PAS modulated sigma54 specific transcriptional regulator, Fis family</fullName>
    </submittedName>
</protein>
<keyword evidence="5" id="KW-0804">Transcription</keyword>
<evidence type="ECO:0000313" key="8">
    <source>
        <dbReference type="EMBL" id="ACB84748.1"/>
    </source>
</evidence>
<gene>
    <name evidence="8" type="ordered locus">Nther_1165</name>
</gene>
<dbReference type="OrthoDB" id="9803970at2"/>
<dbReference type="STRING" id="457570.Nther_1165"/>
<dbReference type="RefSeq" id="WP_012447623.1">
    <property type="nucleotide sequence ID" value="NC_010718.1"/>
</dbReference>
<dbReference type="KEGG" id="nth:Nther_1165"/>
<dbReference type="HOGENOM" id="CLU_000445_8_1_9"/>
<organism evidence="8 9">
    <name type="scientific">Natranaerobius thermophilus (strain ATCC BAA-1301 / DSM 18059 / JW/NM-WN-LF)</name>
    <dbReference type="NCBI Taxonomy" id="457570"/>
    <lineage>
        <taxon>Bacteria</taxon>
        <taxon>Bacillati</taxon>
        <taxon>Bacillota</taxon>
        <taxon>Clostridia</taxon>
        <taxon>Natranaerobiales</taxon>
        <taxon>Natranaerobiaceae</taxon>
        <taxon>Natranaerobius</taxon>
    </lineage>
</organism>
<dbReference type="PROSITE" id="PS00676">
    <property type="entry name" value="SIGMA54_INTERACT_2"/>
    <property type="match status" value="1"/>
</dbReference>
<dbReference type="PROSITE" id="PS50045">
    <property type="entry name" value="SIGMA54_INTERACT_4"/>
    <property type="match status" value="1"/>
</dbReference>
<keyword evidence="4" id="KW-0238">DNA-binding</keyword>
<dbReference type="Pfam" id="PF25601">
    <property type="entry name" value="AAA_lid_14"/>
    <property type="match status" value="1"/>
</dbReference>
<dbReference type="eggNOG" id="COG3829">
    <property type="taxonomic scope" value="Bacteria"/>
</dbReference>
<dbReference type="AlphaFoldDB" id="B2A1K8"/>
<evidence type="ECO:0000256" key="3">
    <source>
        <dbReference type="ARBA" id="ARBA00023015"/>
    </source>
</evidence>
<dbReference type="SUPFAM" id="SSF55785">
    <property type="entry name" value="PYP-like sensor domain (PAS domain)"/>
    <property type="match status" value="1"/>
</dbReference>
<dbReference type="PROSITE" id="PS00675">
    <property type="entry name" value="SIGMA54_INTERACT_1"/>
    <property type="match status" value="1"/>
</dbReference>
<dbReference type="InterPro" id="IPR002078">
    <property type="entry name" value="Sigma_54_int"/>
</dbReference>
<dbReference type="CDD" id="cd00130">
    <property type="entry name" value="PAS"/>
    <property type="match status" value="1"/>
</dbReference>
<evidence type="ECO:0000259" key="7">
    <source>
        <dbReference type="PROSITE" id="PS50112"/>
    </source>
</evidence>
<feature type="domain" description="Sigma-54 factor interaction" evidence="6">
    <location>
        <begin position="150"/>
        <end position="378"/>
    </location>
</feature>
<dbReference type="InterPro" id="IPR035965">
    <property type="entry name" value="PAS-like_dom_sf"/>
</dbReference>
<dbReference type="SUPFAM" id="SSF52540">
    <property type="entry name" value="P-loop containing nucleoside triphosphate hydrolases"/>
    <property type="match status" value="1"/>
</dbReference>
<dbReference type="InterPro" id="IPR025943">
    <property type="entry name" value="Sigma_54_int_dom_ATP-bd_2"/>
</dbReference>
<dbReference type="Pfam" id="PF00158">
    <property type="entry name" value="Sigma54_activat"/>
    <property type="match status" value="1"/>
</dbReference>